<accession>A0A1H1MN92</accession>
<dbReference type="Proteomes" id="UP000198859">
    <property type="component" value="Chromosome I"/>
</dbReference>
<dbReference type="PRINTS" id="PR00081">
    <property type="entry name" value="GDHRDH"/>
</dbReference>
<feature type="domain" description="Ketoreductase" evidence="4">
    <location>
        <begin position="11"/>
        <end position="198"/>
    </location>
</feature>
<sequence length="283" mass="30228">MSTRLEKLRDQVVVVTGAGSGMGREISLLAARHGARLAISDVNAAGLAETVDLLERGGAAEVRSDRVDVSDRQQMVDWAAAVAAQFGTVTMVVNNAGVSYAGDVEEMTYDDLDWILGINFMGVVHGTKEFLPHLIASGNGYVVNVSSLFGLISIPGQSAYNATKFAVRGFTEALREEMIVNRHPVSVTCVHPGGIKTGIARNGRKVAGTDVQATDDFFDQKLAKMTADKAARIILEGALARRPRQLVGLDAHLLHQFGRITGARYQDVVARVAGRMAPGKSIV</sequence>
<dbReference type="GO" id="GO:0016020">
    <property type="term" value="C:membrane"/>
    <property type="evidence" value="ECO:0007669"/>
    <property type="project" value="TreeGrafter"/>
</dbReference>
<dbReference type="InterPro" id="IPR057326">
    <property type="entry name" value="KR_dom"/>
</dbReference>
<dbReference type="Gene3D" id="3.40.50.720">
    <property type="entry name" value="NAD(P)-binding Rossmann-like Domain"/>
    <property type="match status" value="1"/>
</dbReference>
<dbReference type="InterPro" id="IPR036291">
    <property type="entry name" value="NAD(P)-bd_dom_sf"/>
</dbReference>
<dbReference type="AlphaFoldDB" id="A0A1H1MN92"/>
<dbReference type="PANTHER" id="PTHR44196">
    <property type="entry name" value="DEHYDROGENASE/REDUCTASE SDR FAMILY MEMBER 7B"/>
    <property type="match status" value="1"/>
</dbReference>
<proteinExistence type="inferred from homology"/>
<dbReference type="Pfam" id="PF00106">
    <property type="entry name" value="adh_short"/>
    <property type="match status" value="1"/>
</dbReference>
<reference evidence="6" key="1">
    <citation type="submission" date="2016-10" db="EMBL/GenBank/DDBJ databases">
        <authorList>
            <person name="Varghese N."/>
            <person name="Submissions S."/>
        </authorList>
    </citation>
    <scope>NUCLEOTIDE SEQUENCE [LARGE SCALE GENOMIC DNA]</scope>
    <source>
        <strain evidence="6">DSM 22127</strain>
    </source>
</reference>
<dbReference type="InterPro" id="IPR002347">
    <property type="entry name" value="SDR_fam"/>
</dbReference>
<dbReference type="PRINTS" id="PR00080">
    <property type="entry name" value="SDRFAMILY"/>
</dbReference>
<dbReference type="STRING" id="642780.SAMN04488570_0633"/>
<dbReference type="OrthoDB" id="4690547at2"/>
<keyword evidence="6" id="KW-1185">Reference proteome</keyword>
<evidence type="ECO:0000313" key="6">
    <source>
        <dbReference type="Proteomes" id="UP000198859"/>
    </source>
</evidence>
<dbReference type="SUPFAM" id="SSF51735">
    <property type="entry name" value="NAD(P)-binding Rossmann-fold domains"/>
    <property type="match status" value="1"/>
</dbReference>
<evidence type="ECO:0000259" key="4">
    <source>
        <dbReference type="SMART" id="SM00822"/>
    </source>
</evidence>
<dbReference type="EMBL" id="LT629757">
    <property type="protein sequence ID" value="SDR88313.1"/>
    <property type="molecule type" value="Genomic_DNA"/>
</dbReference>
<dbReference type="SMART" id="SM00822">
    <property type="entry name" value="PKS_KR"/>
    <property type="match status" value="1"/>
</dbReference>
<gene>
    <name evidence="5" type="ORF">SAMN04488570_0633</name>
</gene>
<evidence type="ECO:0000256" key="1">
    <source>
        <dbReference type="ARBA" id="ARBA00006484"/>
    </source>
</evidence>
<evidence type="ECO:0000256" key="2">
    <source>
        <dbReference type="ARBA" id="ARBA00023002"/>
    </source>
</evidence>
<dbReference type="RefSeq" id="WP_091725973.1">
    <property type="nucleotide sequence ID" value="NZ_LT629757.1"/>
</dbReference>
<organism evidence="5 6">
    <name type="scientific">Nocardioides scoriae</name>
    <dbReference type="NCBI Taxonomy" id="642780"/>
    <lineage>
        <taxon>Bacteria</taxon>
        <taxon>Bacillati</taxon>
        <taxon>Actinomycetota</taxon>
        <taxon>Actinomycetes</taxon>
        <taxon>Propionibacteriales</taxon>
        <taxon>Nocardioidaceae</taxon>
        <taxon>Nocardioides</taxon>
    </lineage>
</organism>
<dbReference type="PROSITE" id="PS00061">
    <property type="entry name" value="ADH_SHORT"/>
    <property type="match status" value="1"/>
</dbReference>
<evidence type="ECO:0000313" key="5">
    <source>
        <dbReference type="EMBL" id="SDR88313.1"/>
    </source>
</evidence>
<dbReference type="InterPro" id="IPR020904">
    <property type="entry name" value="Sc_DH/Rdtase_CS"/>
</dbReference>
<dbReference type="PANTHER" id="PTHR44196:SF1">
    <property type="entry name" value="DEHYDROGENASE_REDUCTASE SDR FAMILY MEMBER 7B"/>
    <property type="match status" value="1"/>
</dbReference>
<name>A0A1H1MN92_9ACTN</name>
<comment type="similarity">
    <text evidence="1 3">Belongs to the short-chain dehydrogenases/reductases (SDR) family.</text>
</comment>
<protein>
    <submittedName>
        <fullName evidence="5">Short-chain dehydrogenase</fullName>
    </submittedName>
</protein>
<keyword evidence="2" id="KW-0560">Oxidoreductase</keyword>
<dbReference type="GO" id="GO:0016491">
    <property type="term" value="F:oxidoreductase activity"/>
    <property type="evidence" value="ECO:0007669"/>
    <property type="project" value="UniProtKB-KW"/>
</dbReference>
<evidence type="ECO:0000256" key="3">
    <source>
        <dbReference type="RuleBase" id="RU000363"/>
    </source>
</evidence>